<evidence type="ECO:0000313" key="3">
    <source>
        <dbReference type="EMBL" id="NYI98650.1"/>
    </source>
</evidence>
<dbReference type="InterPro" id="IPR016181">
    <property type="entry name" value="Acyl_CoA_acyltransferase"/>
</dbReference>
<gene>
    <name evidence="3" type="ORF">HNR12_004927</name>
</gene>
<protein>
    <recommendedName>
        <fullName evidence="2">Histone acetyltransferase Rv0428c-like C-terminal domain-containing protein</fullName>
    </recommendedName>
</protein>
<dbReference type="SUPFAM" id="SSF55729">
    <property type="entry name" value="Acyl-CoA N-acyltransferases (Nat)"/>
    <property type="match status" value="1"/>
</dbReference>
<dbReference type="RefSeq" id="WP_246425167.1">
    <property type="nucleotide sequence ID" value="NZ_JACCFO010000001.1"/>
</dbReference>
<sequence length="273" mass="28776">MEARTERWARRLAEDWPAEESVTRGGWRLAFSEGVTRRANSATLLGSREEARQKDGGDGGGEAVGLEEVEAFYAERGRPACVHVWADQTDLDASLARRGYTAEGATLVMARDLSERPQRSGQGEGGAEAAEVAEVAVLPRPDDAWNALWPDAEVAASKVPAILRIMGRVPVMGYAIESSGAARGCATLAGEWTGVYGMATREAERGKGLAGAVLDAPLGLRQGCPARLPPRGGGQRPGAAHLHASRFRGGLRLPLQSPPPGLTGVGADRRPPA</sequence>
<feature type="domain" description="Histone acetyltransferase Rv0428c-like C-terminal" evidence="2">
    <location>
        <begin position="13"/>
        <end position="214"/>
    </location>
</feature>
<evidence type="ECO:0000259" key="2">
    <source>
        <dbReference type="Pfam" id="PF24553"/>
    </source>
</evidence>
<dbReference type="InterPro" id="IPR056935">
    <property type="entry name" value="Rv0428c-like_C"/>
</dbReference>
<dbReference type="Proteomes" id="UP000575985">
    <property type="component" value="Unassembled WGS sequence"/>
</dbReference>
<dbReference type="AlphaFoldDB" id="A0A853BUJ2"/>
<organism evidence="3 4">
    <name type="scientific">Streptomonospora nanhaiensis</name>
    <dbReference type="NCBI Taxonomy" id="1323731"/>
    <lineage>
        <taxon>Bacteria</taxon>
        <taxon>Bacillati</taxon>
        <taxon>Actinomycetota</taxon>
        <taxon>Actinomycetes</taxon>
        <taxon>Streptosporangiales</taxon>
        <taxon>Nocardiopsidaceae</taxon>
        <taxon>Streptomonospora</taxon>
    </lineage>
</organism>
<feature type="region of interest" description="Disordered" evidence="1">
    <location>
        <begin position="230"/>
        <end position="273"/>
    </location>
</feature>
<reference evidence="3 4" key="1">
    <citation type="submission" date="2020-07" db="EMBL/GenBank/DDBJ databases">
        <title>Sequencing the genomes of 1000 actinobacteria strains.</title>
        <authorList>
            <person name="Klenk H.-P."/>
        </authorList>
    </citation>
    <scope>NUCLEOTIDE SEQUENCE [LARGE SCALE GENOMIC DNA]</scope>
    <source>
        <strain evidence="3 4">DSM 45927</strain>
    </source>
</reference>
<evidence type="ECO:0000256" key="1">
    <source>
        <dbReference type="SAM" id="MobiDB-lite"/>
    </source>
</evidence>
<evidence type="ECO:0000313" key="4">
    <source>
        <dbReference type="Proteomes" id="UP000575985"/>
    </source>
</evidence>
<name>A0A853BUJ2_9ACTN</name>
<keyword evidence="4" id="KW-1185">Reference proteome</keyword>
<dbReference type="Pfam" id="PF24553">
    <property type="entry name" value="Rv0428c_C"/>
    <property type="match status" value="1"/>
</dbReference>
<comment type="caution">
    <text evidence="3">The sequence shown here is derived from an EMBL/GenBank/DDBJ whole genome shotgun (WGS) entry which is preliminary data.</text>
</comment>
<proteinExistence type="predicted"/>
<dbReference type="EMBL" id="JACCFO010000001">
    <property type="protein sequence ID" value="NYI98650.1"/>
    <property type="molecule type" value="Genomic_DNA"/>
</dbReference>
<accession>A0A853BUJ2</accession>
<dbReference type="Gene3D" id="3.40.630.30">
    <property type="match status" value="1"/>
</dbReference>